<evidence type="ECO:0000313" key="1">
    <source>
        <dbReference type="EMBL" id="GAG71943.1"/>
    </source>
</evidence>
<reference evidence="1" key="1">
    <citation type="journal article" date="2014" name="Front. Microbiol.">
        <title>High frequency of phylogenetically diverse reductive dehalogenase-homologous genes in deep subseafloor sedimentary metagenomes.</title>
        <authorList>
            <person name="Kawai M."/>
            <person name="Futagami T."/>
            <person name="Toyoda A."/>
            <person name="Takaki Y."/>
            <person name="Nishi S."/>
            <person name="Hori S."/>
            <person name="Arai W."/>
            <person name="Tsubouchi T."/>
            <person name="Morono Y."/>
            <person name="Uchiyama I."/>
            <person name="Ito T."/>
            <person name="Fujiyama A."/>
            <person name="Inagaki F."/>
            <person name="Takami H."/>
        </authorList>
    </citation>
    <scope>NUCLEOTIDE SEQUENCE</scope>
    <source>
        <strain evidence="1">Expedition CK06-06</strain>
    </source>
</reference>
<gene>
    <name evidence="1" type="ORF">S01H4_08810</name>
</gene>
<name>X1AGW5_9ZZZZ</name>
<dbReference type="AlphaFoldDB" id="X1AGW5"/>
<sequence length="51" mass="5899">MKKDDFKYPPAKEIFTLLKGGLIEEKYNKIYNIIDDLTSTASKKAFQQTTI</sequence>
<dbReference type="EMBL" id="BART01003085">
    <property type="protein sequence ID" value="GAG71943.1"/>
    <property type="molecule type" value="Genomic_DNA"/>
</dbReference>
<protein>
    <submittedName>
        <fullName evidence="1">Uncharacterized protein</fullName>
    </submittedName>
</protein>
<accession>X1AGW5</accession>
<organism evidence="1">
    <name type="scientific">marine sediment metagenome</name>
    <dbReference type="NCBI Taxonomy" id="412755"/>
    <lineage>
        <taxon>unclassified sequences</taxon>
        <taxon>metagenomes</taxon>
        <taxon>ecological metagenomes</taxon>
    </lineage>
</organism>
<comment type="caution">
    <text evidence="1">The sequence shown here is derived from an EMBL/GenBank/DDBJ whole genome shotgun (WGS) entry which is preliminary data.</text>
</comment>
<proteinExistence type="predicted"/>